<dbReference type="GO" id="GO:0006896">
    <property type="term" value="P:Golgi to vacuole transport"/>
    <property type="evidence" value="ECO:0000318"/>
    <property type="project" value="GO_Central"/>
</dbReference>
<evidence type="ECO:0000313" key="9">
    <source>
        <dbReference type="EMBL" id="EAX99924.1"/>
    </source>
</evidence>
<dbReference type="PANTHER" id="PTHR22781">
    <property type="entry name" value="DELTA ADAPTIN-RELATED"/>
    <property type="match status" value="1"/>
</dbReference>
<dbReference type="InterPro" id="IPR017105">
    <property type="entry name" value="AP3_complex_dsu"/>
</dbReference>
<dbReference type="GO" id="GO:0006623">
    <property type="term" value="P:protein targeting to vacuole"/>
    <property type="evidence" value="ECO:0000318"/>
    <property type="project" value="GO_Central"/>
</dbReference>
<reference evidence="9" key="2">
    <citation type="journal article" date="2007" name="Science">
        <title>Draft genome sequence of the sexually transmitted pathogen Trichomonas vaginalis.</title>
        <authorList>
            <person name="Carlton J.M."/>
            <person name="Hirt R.P."/>
            <person name="Silva J.C."/>
            <person name="Delcher A.L."/>
            <person name="Schatz M."/>
            <person name="Zhao Q."/>
            <person name="Wortman J.R."/>
            <person name="Bidwell S.L."/>
            <person name="Alsmark U.C.M."/>
            <person name="Besteiro S."/>
            <person name="Sicheritz-Ponten T."/>
            <person name="Noel C.J."/>
            <person name="Dacks J.B."/>
            <person name="Foster P.G."/>
            <person name="Simillion C."/>
            <person name="Van de Peer Y."/>
            <person name="Miranda-Saavedra D."/>
            <person name="Barton G.J."/>
            <person name="Westrop G.D."/>
            <person name="Mueller S."/>
            <person name="Dessi D."/>
            <person name="Fiori P.L."/>
            <person name="Ren Q."/>
            <person name="Paulsen I."/>
            <person name="Zhang H."/>
            <person name="Bastida-Corcuera F.D."/>
            <person name="Simoes-Barbosa A."/>
            <person name="Brown M.T."/>
            <person name="Hayes R.D."/>
            <person name="Mukherjee M."/>
            <person name="Okumura C.Y."/>
            <person name="Schneider R."/>
            <person name="Smith A.J."/>
            <person name="Vanacova S."/>
            <person name="Villalvazo M."/>
            <person name="Haas B.J."/>
            <person name="Pertea M."/>
            <person name="Feldblyum T.V."/>
            <person name="Utterback T.R."/>
            <person name="Shu C.L."/>
            <person name="Osoegawa K."/>
            <person name="de Jong P.J."/>
            <person name="Hrdy I."/>
            <person name="Horvathova L."/>
            <person name="Zubacova Z."/>
            <person name="Dolezal P."/>
            <person name="Malik S.B."/>
            <person name="Logsdon J.M. Jr."/>
            <person name="Henze K."/>
            <person name="Gupta A."/>
            <person name="Wang C.C."/>
            <person name="Dunne R.L."/>
            <person name="Upcroft J.A."/>
            <person name="Upcroft P."/>
            <person name="White O."/>
            <person name="Salzberg S.L."/>
            <person name="Tang P."/>
            <person name="Chiu C.-H."/>
            <person name="Lee Y.-S."/>
            <person name="Embley T.M."/>
            <person name="Coombs G.H."/>
            <person name="Mottram J.C."/>
            <person name="Tachezy J."/>
            <person name="Fraser-Liggett C.M."/>
            <person name="Johnson P.J."/>
        </authorList>
    </citation>
    <scope>NUCLEOTIDE SEQUENCE [LARGE SCALE GENOMIC DNA]</scope>
    <source>
        <strain evidence="9">G3</strain>
    </source>
</reference>
<feature type="compositionally biased region" description="Basic and acidic residues" evidence="7">
    <location>
        <begin position="750"/>
        <end position="761"/>
    </location>
</feature>
<keyword evidence="3" id="KW-0813">Transport</keyword>
<evidence type="ECO:0000256" key="4">
    <source>
        <dbReference type="ARBA" id="ARBA00022737"/>
    </source>
</evidence>
<comment type="similarity">
    <text evidence="2">Belongs to the adaptor complexes large subunit family.</text>
</comment>
<dbReference type="InterPro" id="IPR002553">
    <property type="entry name" value="Clathrin/coatomer_adapt-like_N"/>
</dbReference>
<comment type="subcellular location">
    <subcellularLocation>
        <location evidence="1">Endomembrane system</location>
    </subcellularLocation>
</comment>
<proteinExistence type="inferred from homology"/>
<evidence type="ECO:0000256" key="6">
    <source>
        <dbReference type="ARBA" id="ARBA00023136"/>
    </source>
</evidence>
<sequence>MISVTPRLIDTVRGYFVARRDGKAEKYYADRVDIIKAGLISDDVNEISESVREVIFFDLIGYDTSFSEFGILELMSHNDFSAKLVGYTASTQIWKADSPVVLMATNRIQRDLTSTSFHYADFALSSFSRYLSPSLAKNLAPEVIALMSSTKTFVRQKAIITFYHVCLKYPEALKVGFSILRSCLSDDNKSIVFTTLTVMNEICSHNASIFINLIPKFYKMITSVTSNWILLRLISLLKKIALSEPRLPKKLAGPFQTVIETTSSVSVVFECVRAMLEIPIPDNKLFTIAVQKIEQYLTHPEPNLRFLCMQIFVELIKVEPNLVAGHKDLISGSLDSPDEATKLLALDLLVALANEENIDSIVGKFFIQFKKSTSLQFRNLILTKTIKLCASENYNLITDFDWYINVLFDFVEEGEFTCYDILATQFLDLARRVPSTRDHLVESCTTIFSKPNFRDATELLLASSHIVAEYSKNSLPIKKVLQPVIANCTERVQASCVDTAFRLYLRASDEEEFSAMETLFDLRLPLFCSSTFPEVYGRAYSVQKIINILRKDHQSYTFRNIQKSLATEEDAIMKEDLKKPEGFDDPIPLFEEDKEEIEREKAAEVARITQEEMISDDEKIYGLKKSRRRKQDTTKEKVVILDADSLFAEKDKNSTTNKVNKFLESGLASVKIDDDEDDTPKQPQIEKKEEIPQKIEKEEEKPMPKLRSRKPGNKLAEALASSATETDKEVHVLESTESTLKKRRRHHHHNNDEKKEIKEEGTSENTNDGNNI</sequence>
<feature type="compositionally biased region" description="Polar residues" evidence="7">
    <location>
        <begin position="763"/>
        <end position="772"/>
    </location>
</feature>
<dbReference type="VEuPathDB" id="TrichDB:TVAG_159440"/>
<dbReference type="GO" id="GO:0010008">
    <property type="term" value="C:endosome membrane"/>
    <property type="evidence" value="ECO:0000318"/>
    <property type="project" value="GO_Central"/>
</dbReference>
<protein>
    <submittedName>
        <fullName evidence="9">Adaptin N terminal region family protein</fullName>
    </submittedName>
</protein>
<keyword evidence="5" id="KW-0653">Protein transport</keyword>
<evidence type="ECO:0000259" key="8">
    <source>
        <dbReference type="Pfam" id="PF01602"/>
    </source>
</evidence>
<feature type="compositionally biased region" description="Basic and acidic residues" evidence="7">
    <location>
        <begin position="725"/>
        <end position="734"/>
    </location>
</feature>
<dbReference type="PANTHER" id="PTHR22781:SF12">
    <property type="entry name" value="AP-3 COMPLEX SUBUNIT DELTA-1"/>
    <property type="match status" value="1"/>
</dbReference>
<evidence type="ECO:0000256" key="7">
    <source>
        <dbReference type="SAM" id="MobiDB-lite"/>
    </source>
</evidence>
<feature type="domain" description="Clathrin/coatomer adaptor adaptin-like N-terminal" evidence="8">
    <location>
        <begin position="43"/>
        <end position="519"/>
    </location>
</feature>
<keyword evidence="6" id="KW-0472">Membrane</keyword>
<feature type="region of interest" description="Disordered" evidence="7">
    <location>
        <begin position="666"/>
        <end position="772"/>
    </location>
</feature>
<dbReference type="Proteomes" id="UP000001542">
    <property type="component" value="Unassembled WGS sequence"/>
</dbReference>
<evidence type="ECO:0000313" key="10">
    <source>
        <dbReference type="Proteomes" id="UP000001542"/>
    </source>
</evidence>
<dbReference type="EMBL" id="DS113620">
    <property type="protein sequence ID" value="EAX99924.1"/>
    <property type="molecule type" value="Genomic_DNA"/>
</dbReference>
<dbReference type="InParanoid" id="A2F599"/>
<dbReference type="SMR" id="A2F599"/>
<evidence type="ECO:0000256" key="5">
    <source>
        <dbReference type="ARBA" id="ARBA00022927"/>
    </source>
</evidence>
<keyword evidence="10" id="KW-1185">Reference proteome</keyword>
<dbReference type="eggNOG" id="KOG1059">
    <property type="taxonomic scope" value="Eukaryota"/>
</dbReference>
<evidence type="ECO:0000256" key="3">
    <source>
        <dbReference type="ARBA" id="ARBA00022448"/>
    </source>
</evidence>
<dbReference type="Pfam" id="PF01602">
    <property type="entry name" value="Adaptin_N"/>
    <property type="match status" value="1"/>
</dbReference>
<keyword evidence="4" id="KW-0677">Repeat</keyword>
<dbReference type="SUPFAM" id="SSF48371">
    <property type="entry name" value="ARM repeat"/>
    <property type="match status" value="1"/>
</dbReference>
<evidence type="ECO:0000256" key="2">
    <source>
        <dbReference type="ARBA" id="ARBA00006613"/>
    </source>
</evidence>
<gene>
    <name evidence="9" type="ORF">TVAG_159440</name>
</gene>
<dbReference type="InterPro" id="IPR016024">
    <property type="entry name" value="ARM-type_fold"/>
</dbReference>
<organism evidence="9 10">
    <name type="scientific">Trichomonas vaginalis (strain ATCC PRA-98 / G3)</name>
    <dbReference type="NCBI Taxonomy" id="412133"/>
    <lineage>
        <taxon>Eukaryota</taxon>
        <taxon>Metamonada</taxon>
        <taxon>Parabasalia</taxon>
        <taxon>Trichomonadida</taxon>
        <taxon>Trichomonadidae</taxon>
        <taxon>Trichomonas</taxon>
    </lineage>
</organism>
<accession>A2F599</accession>
<name>A2F599_TRIV3</name>
<reference evidence="9" key="1">
    <citation type="submission" date="2006-10" db="EMBL/GenBank/DDBJ databases">
        <authorList>
            <person name="Amadeo P."/>
            <person name="Zhao Q."/>
            <person name="Wortman J."/>
            <person name="Fraser-Liggett C."/>
            <person name="Carlton J."/>
        </authorList>
    </citation>
    <scope>NUCLEOTIDE SEQUENCE</scope>
    <source>
        <strain evidence="9">G3</strain>
    </source>
</reference>
<dbReference type="AlphaFoldDB" id="A2F599"/>
<evidence type="ECO:0000256" key="1">
    <source>
        <dbReference type="ARBA" id="ARBA00004308"/>
    </source>
</evidence>
<dbReference type="KEGG" id="tva:4757744"/>
<dbReference type="GO" id="GO:0030123">
    <property type="term" value="C:AP-3 adaptor complex"/>
    <property type="evidence" value="ECO:0000318"/>
    <property type="project" value="GO_Central"/>
</dbReference>
<dbReference type="VEuPathDB" id="TrichDB:TVAGG3_0160010"/>
<dbReference type="RefSeq" id="XP_001312854.1">
    <property type="nucleotide sequence ID" value="XM_001312853.1"/>
</dbReference>
<dbReference type="STRING" id="5722.A2F599"/>
<dbReference type="FunCoup" id="A2F599">
    <property type="interactions" value="433"/>
</dbReference>
<dbReference type="Gene3D" id="1.25.10.10">
    <property type="entry name" value="Leucine-rich Repeat Variant"/>
    <property type="match status" value="1"/>
</dbReference>
<feature type="compositionally biased region" description="Basic and acidic residues" evidence="7">
    <location>
        <begin position="684"/>
        <end position="703"/>
    </location>
</feature>
<dbReference type="InterPro" id="IPR011989">
    <property type="entry name" value="ARM-like"/>
</dbReference>
<dbReference type="OrthoDB" id="10264595at2759"/>